<dbReference type="InterPro" id="IPR028998">
    <property type="entry name" value="RimP_C"/>
</dbReference>
<feature type="domain" description="Ribosome maturation factor RimP C-terminal" evidence="5">
    <location>
        <begin position="89"/>
        <end position="150"/>
    </location>
</feature>
<dbReference type="Pfam" id="PF02576">
    <property type="entry name" value="RimP_N"/>
    <property type="match status" value="1"/>
</dbReference>
<comment type="function">
    <text evidence="3">Required for maturation of 30S ribosomal subunits.</text>
</comment>
<dbReference type="InterPro" id="IPR036847">
    <property type="entry name" value="RimP_C_sf"/>
</dbReference>
<dbReference type="InterPro" id="IPR035956">
    <property type="entry name" value="RimP_N_sf"/>
</dbReference>
<organism evidence="6 7">
    <name type="scientific">Hydrogenoanaerobacterium saccharovorans</name>
    <dbReference type="NCBI Taxonomy" id="474960"/>
    <lineage>
        <taxon>Bacteria</taxon>
        <taxon>Bacillati</taxon>
        <taxon>Bacillota</taxon>
        <taxon>Clostridia</taxon>
        <taxon>Eubacteriales</taxon>
        <taxon>Oscillospiraceae</taxon>
        <taxon>Hydrogenoanaerobacterium</taxon>
    </lineage>
</organism>
<accession>A0A1H8AT01</accession>
<dbReference type="GO" id="GO:0005829">
    <property type="term" value="C:cytosol"/>
    <property type="evidence" value="ECO:0007669"/>
    <property type="project" value="TreeGrafter"/>
</dbReference>
<dbReference type="Pfam" id="PF17384">
    <property type="entry name" value="DUF150_C"/>
    <property type="match status" value="1"/>
</dbReference>
<dbReference type="Gene3D" id="3.30.300.70">
    <property type="entry name" value="RimP-like superfamily, N-terminal"/>
    <property type="match status" value="1"/>
</dbReference>
<evidence type="ECO:0000259" key="5">
    <source>
        <dbReference type="Pfam" id="PF17384"/>
    </source>
</evidence>
<keyword evidence="7" id="KW-1185">Reference proteome</keyword>
<dbReference type="AlphaFoldDB" id="A0A1H8AT01"/>
<dbReference type="InterPro" id="IPR003728">
    <property type="entry name" value="Ribosome_maturation_RimP"/>
</dbReference>
<dbReference type="InterPro" id="IPR028989">
    <property type="entry name" value="RimP_N"/>
</dbReference>
<gene>
    <name evidence="3" type="primary">rimP</name>
    <name evidence="6" type="ORF">SAMN05216180_1526</name>
</gene>
<comment type="subcellular location">
    <subcellularLocation>
        <location evidence="3">Cytoplasm</location>
    </subcellularLocation>
</comment>
<name>A0A1H8AT01_9FIRM</name>
<dbReference type="GO" id="GO:0006412">
    <property type="term" value="P:translation"/>
    <property type="evidence" value="ECO:0007669"/>
    <property type="project" value="TreeGrafter"/>
</dbReference>
<evidence type="ECO:0000256" key="1">
    <source>
        <dbReference type="ARBA" id="ARBA00022490"/>
    </source>
</evidence>
<dbReference type="STRING" id="474960.SAMN05216180_1526"/>
<dbReference type="Gene3D" id="2.30.30.180">
    <property type="entry name" value="Ribosome maturation factor RimP, C-terminal domain"/>
    <property type="match status" value="1"/>
</dbReference>
<evidence type="ECO:0000313" key="6">
    <source>
        <dbReference type="EMBL" id="SEM73840.1"/>
    </source>
</evidence>
<protein>
    <recommendedName>
        <fullName evidence="3">Ribosome maturation factor RimP</fullName>
    </recommendedName>
</protein>
<dbReference type="SUPFAM" id="SSF75420">
    <property type="entry name" value="YhbC-like, N-terminal domain"/>
    <property type="match status" value="1"/>
</dbReference>
<keyword evidence="2 3" id="KW-0690">Ribosome biogenesis</keyword>
<evidence type="ECO:0000256" key="2">
    <source>
        <dbReference type="ARBA" id="ARBA00022517"/>
    </source>
</evidence>
<dbReference type="FunFam" id="3.30.300.70:FF:000001">
    <property type="entry name" value="Ribosome maturation factor RimP"/>
    <property type="match status" value="1"/>
</dbReference>
<comment type="similarity">
    <text evidence="3">Belongs to the RimP family.</text>
</comment>
<evidence type="ECO:0000313" key="7">
    <source>
        <dbReference type="Proteomes" id="UP000199158"/>
    </source>
</evidence>
<dbReference type="GO" id="GO:0000028">
    <property type="term" value="P:ribosomal small subunit assembly"/>
    <property type="evidence" value="ECO:0007669"/>
    <property type="project" value="TreeGrafter"/>
</dbReference>
<evidence type="ECO:0000256" key="3">
    <source>
        <dbReference type="HAMAP-Rule" id="MF_01077"/>
    </source>
</evidence>
<proteinExistence type="inferred from homology"/>
<feature type="domain" description="Ribosome maturation factor RimP N-terminal" evidence="4">
    <location>
        <begin position="15"/>
        <end position="86"/>
    </location>
</feature>
<evidence type="ECO:0000259" key="4">
    <source>
        <dbReference type="Pfam" id="PF02576"/>
    </source>
</evidence>
<dbReference type="PANTHER" id="PTHR33867">
    <property type="entry name" value="RIBOSOME MATURATION FACTOR RIMP"/>
    <property type="match status" value="1"/>
</dbReference>
<dbReference type="Proteomes" id="UP000199158">
    <property type="component" value="Unassembled WGS sequence"/>
</dbReference>
<dbReference type="HAMAP" id="MF_01077">
    <property type="entry name" value="RimP"/>
    <property type="match status" value="1"/>
</dbReference>
<keyword evidence="1 3" id="KW-0963">Cytoplasm</keyword>
<dbReference type="CDD" id="cd01734">
    <property type="entry name" value="YlxS_C"/>
    <property type="match status" value="1"/>
</dbReference>
<dbReference type="SUPFAM" id="SSF74942">
    <property type="entry name" value="YhbC-like, C-terminal domain"/>
    <property type="match status" value="1"/>
</dbReference>
<dbReference type="RefSeq" id="WP_242943097.1">
    <property type="nucleotide sequence ID" value="NZ_FOCG01000001.1"/>
</dbReference>
<sequence length="161" mass="18496">MAKGKNTVTLVSEVVQPVADEMGLILWDVRFEKEGASWYLRLFIDKEGGVTIDDCENFSRTVDKLLDEADPIDQSYYLEVGSPGIERELVKDWHFKQYIGQMVNVRFIRPVEGQKDFVGKLTAYDNNEITLLLDEDLEMNIPLTETAYVRLYDDFDMGGLD</sequence>
<reference evidence="6 7" key="1">
    <citation type="submission" date="2016-10" db="EMBL/GenBank/DDBJ databases">
        <authorList>
            <person name="de Groot N.N."/>
        </authorList>
    </citation>
    <scope>NUCLEOTIDE SEQUENCE [LARGE SCALE GENOMIC DNA]</scope>
    <source>
        <strain evidence="6 7">CGMCC 1.5070</strain>
    </source>
</reference>
<dbReference type="PANTHER" id="PTHR33867:SF1">
    <property type="entry name" value="RIBOSOME MATURATION FACTOR RIMP"/>
    <property type="match status" value="1"/>
</dbReference>
<dbReference type="EMBL" id="FOCG01000001">
    <property type="protein sequence ID" value="SEM73840.1"/>
    <property type="molecule type" value="Genomic_DNA"/>
</dbReference>